<sequence length="167" mass="19225">MFIHYLFESTILLLVINALTVRSTMENQIDNRINLYQRTVIFSLLFTLMGFSYNVWRMEVSENNNNIRTASFEMLINLSSLEQLVYSAYYDDDLKEGNPRKGWVVVGLIDDLSVLTDDEVKTKTTALKDVWSVNWETIATSQQTVDNIVGSIDSVREEIKILLNSLD</sequence>
<feature type="transmembrane region" description="Helical" evidence="1">
    <location>
        <begin position="6"/>
        <end position="23"/>
    </location>
</feature>
<name>Q47ZC9_COLP3</name>
<evidence type="ECO:0000313" key="2">
    <source>
        <dbReference type="EMBL" id="AAZ24698.1"/>
    </source>
</evidence>
<reference evidence="2" key="1">
    <citation type="journal article" date="2005" name="Proc. Natl. Acad. Sci. U.S.A.">
        <title>The psychrophilic lifestyle as revealed by the genome sequence of Colwellia psychrerythraea 34H through genomic and proteomic analyses.</title>
        <authorList>
            <person name="Methe B.A."/>
            <person name="Nelson K.E."/>
            <person name="Deming J.W."/>
            <person name="Momen B."/>
            <person name="Melamud E."/>
            <person name="Zhang X."/>
            <person name="Moult J."/>
            <person name="Madupu R."/>
            <person name="Nelson W.C."/>
            <person name="Dodson R.J."/>
            <person name="Brinkac L.M."/>
            <person name="Daugherty S.C."/>
            <person name="Durkin A.S."/>
            <person name="DeBoy R.T."/>
            <person name="Kolonay J.F."/>
            <person name="Sullivan S.A."/>
            <person name="Zhou L."/>
            <person name="Davidsen T.M."/>
            <person name="Wu M."/>
            <person name="Huston A.L."/>
            <person name="Lewis M."/>
            <person name="Weaver B."/>
            <person name="Weidman J.F."/>
            <person name="Khouri H."/>
            <person name="Utterback T.R."/>
            <person name="Feldblyum T.V."/>
            <person name="Fraser C.M."/>
        </authorList>
    </citation>
    <scope>NUCLEOTIDE SEQUENCE [LARGE SCALE GENOMIC DNA]</scope>
    <source>
        <strain evidence="2">34H</strain>
    </source>
</reference>
<dbReference type="STRING" id="167879.CPS_3144"/>
<organism evidence="2 3">
    <name type="scientific">Colwellia psychrerythraea (strain 34H / ATCC BAA-681)</name>
    <name type="common">Vibrio psychroerythus</name>
    <dbReference type="NCBI Taxonomy" id="167879"/>
    <lineage>
        <taxon>Bacteria</taxon>
        <taxon>Pseudomonadati</taxon>
        <taxon>Pseudomonadota</taxon>
        <taxon>Gammaproteobacteria</taxon>
        <taxon>Alteromonadales</taxon>
        <taxon>Colwelliaceae</taxon>
        <taxon>Colwellia</taxon>
    </lineage>
</organism>
<dbReference type="AlphaFoldDB" id="Q47ZC9"/>
<dbReference type="KEGG" id="cps:CPS_3144"/>
<keyword evidence="1" id="KW-0812">Transmembrane</keyword>
<protein>
    <submittedName>
        <fullName evidence="2">Uncharacterized protein</fullName>
    </submittedName>
</protein>
<gene>
    <name evidence="2" type="ordered locus">CPS_3144</name>
</gene>
<dbReference type="HOGENOM" id="CLU_149363_0_0_6"/>
<dbReference type="Proteomes" id="UP000000547">
    <property type="component" value="Chromosome"/>
</dbReference>
<keyword evidence="1" id="KW-0472">Membrane</keyword>
<evidence type="ECO:0000313" key="3">
    <source>
        <dbReference type="Proteomes" id="UP000000547"/>
    </source>
</evidence>
<keyword evidence="1" id="KW-1133">Transmembrane helix</keyword>
<proteinExistence type="predicted"/>
<evidence type="ECO:0000256" key="1">
    <source>
        <dbReference type="SAM" id="Phobius"/>
    </source>
</evidence>
<accession>Q47ZC9</accession>
<dbReference type="EMBL" id="CP000083">
    <property type="protein sequence ID" value="AAZ24698.1"/>
    <property type="molecule type" value="Genomic_DNA"/>
</dbReference>
<feature type="transmembrane region" description="Helical" evidence="1">
    <location>
        <begin position="35"/>
        <end position="56"/>
    </location>
</feature>